<evidence type="ECO:0000256" key="2">
    <source>
        <dbReference type="ARBA" id="ARBA00023287"/>
    </source>
</evidence>
<dbReference type="Proteomes" id="UP000030416">
    <property type="component" value="Unassembled WGS sequence"/>
</dbReference>
<sequence length="154" mass="17559">MKKINNSSGLTLVEVLAVIAILSIVTVLIISISSTGFKISKNTETNAFLHQEANYIISVLNKLHKQNKNYEILIENDDQKLTIKNDSETITISEKQFVYYLYIMKDNEELTNKDGNEITKFTINPLEQKTLNVRIEIESSSGEQYEIITTLSRL</sequence>
<reference evidence="4 5" key="1">
    <citation type="submission" date="2014-02" db="EMBL/GenBank/DDBJ databases">
        <title>Draft genome sequence of Lysinibacillus manganicus DSM 26584T.</title>
        <authorList>
            <person name="Zhang F."/>
            <person name="Wang G."/>
            <person name="Zhang L."/>
        </authorList>
    </citation>
    <scope>NUCLEOTIDE SEQUENCE [LARGE SCALE GENOMIC DNA]</scope>
    <source>
        <strain evidence="4 5">DSM 26584</strain>
    </source>
</reference>
<keyword evidence="3" id="KW-0812">Transmembrane</keyword>
<dbReference type="NCBIfam" id="TIGR02532">
    <property type="entry name" value="IV_pilin_GFxxxE"/>
    <property type="match status" value="1"/>
</dbReference>
<dbReference type="RefSeq" id="WP_036184021.1">
    <property type="nucleotide sequence ID" value="NZ_AVDA01000005.1"/>
</dbReference>
<dbReference type="STRING" id="1384049.CD29_06010"/>
<organism evidence="4 5">
    <name type="scientific">Ureibacillus manganicus DSM 26584</name>
    <dbReference type="NCBI Taxonomy" id="1384049"/>
    <lineage>
        <taxon>Bacteria</taxon>
        <taxon>Bacillati</taxon>
        <taxon>Bacillota</taxon>
        <taxon>Bacilli</taxon>
        <taxon>Bacillales</taxon>
        <taxon>Caryophanaceae</taxon>
        <taxon>Ureibacillus</taxon>
    </lineage>
</organism>
<evidence type="ECO:0000256" key="3">
    <source>
        <dbReference type="SAM" id="Phobius"/>
    </source>
</evidence>
<keyword evidence="3" id="KW-1133">Transmembrane helix</keyword>
<accession>A0A0A3I806</accession>
<evidence type="ECO:0000313" key="4">
    <source>
        <dbReference type="EMBL" id="KGR79650.1"/>
    </source>
</evidence>
<feature type="transmembrane region" description="Helical" evidence="3">
    <location>
        <begin position="12"/>
        <end position="32"/>
    </location>
</feature>
<evidence type="ECO:0000256" key="1">
    <source>
        <dbReference type="ARBA" id="ARBA00004241"/>
    </source>
</evidence>
<keyword evidence="3" id="KW-0472">Membrane</keyword>
<dbReference type="GO" id="GO:0030420">
    <property type="term" value="P:establishment of competence for transformation"/>
    <property type="evidence" value="ECO:0007669"/>
    <property type="project" value="UniProtKB-KW"/>
</dbReference>
<dbReference type="InterPro" id="IPR012902">
    <property type="entry name" value="N_methyl_site"/>
</dbReference>
<dbReference type="Pfam" id="PF07963">
    <property type="entry name" value="N_methyl"/>
    <property type="match status" value="1"/>
</dbReference>
<keyword evidence="2" id="KW-0178">Competence</keyword>
<dbReference type="PROSITE" id="PS00409">
    <property type="entry name" value="PROKAR_NTER_METHYL"/>
    <property type="match status" value="1"/>
</dbReference>
<keyword evidence="5" id="KW-1185">Reference proteome</keyword>
<dbReference type="GO" id="GO:0009986">
    <property type="term" value="C:cell surface"/>
    <property type="evidence" value="ECO:0007669"/>
    <property type="project" value="UniProtKB-SubCell"/>
</dbReference>
<evidence type="ECO:0000313" key="5">
    <source>
        <dbReference type="Proteomes" id="UP000030416"/>
    </source>
</evidence>
<evidence type="ECO:0008006" key="6">
    <source>
        <dbReference type="Google" id="ProtNLM"/>
    </source>
</evidence>
<proteinExistence type="predicted"/>
<comment type="caution">
    <text evidence="4">The sequence shown here is derived from an EMBL/GenBank/DDBJ whole genome shotgun (WGS) entry which is preliminary data.</text>
</comment>
<gene>
    <name evidence="4" type="ORF">CD29_06010</name>
</gene>
<protein>
    <recommendedName>
        <fullName evidence="6">Prepilin-type N-terminal cleavage/methylation domain-containing protein</fullName>
    </recommendedName>
</protein>
<dbReference type="EMBL" id="JPVN01000005">
    <property type="protein sequence ID" value="KGR79650.1"/>
    <property type="molecule type" value="Genomic_DNA"/>
</dbReference>
<dbReference type="AlphaFoldDB" id="A0A0A3I806"/>
<name>A0A0A3I806_9BACL</name>
<comment type="subcellular location">
    <subcellularLocation>
        <location evidence="1">Cell surface</location>
    </subcellularLocation>
</comment>